<evidence type="ECO:0000313" key="3">
    <source>
        <dbReference type="Proteomes" id="UP000639772"/>
    </source>
</evidence>
<accession>A0A835URV5</accession>
<protein>
    <submittedName>
        <fullName evidence="2">Uncharacterized protein</fullName>
    </submittedName>
</protein>
<gene>
    <name evidence="2" type="ORF">HPP92_016199</name>
</gene>
<sequence length="184" mass="20502">MSSAKGLEHLRVIFFAQRKPTDCRAHSTGQFRFRRSGKKHLSVSKIDVSSTKFWIIAGVGVAGVLIIAETARRRRKGSRKNSARGKDFGAFVERFELHPAPQPSPPAARHPLSDLTFAVGDNFDVKNLISGFGNPDWKRTHEAASKTAVVVSLLLSEVQHALGGRSWMSWLLDFDHELSFNCFE</sequence>
<dbReference type="OrthoDB" id="1693637at2759"/>
<keyword evidence="1" id="KW-0812">Transmembrane</keyword>
<keyword evidence="1" id="KW-0472">Membrane</keyword>
<dbReference type="PANTHER" id="PTHR46310:SF4">
    <property type="entry name" value="OUTER ENVELOPE PROTEIN 64, MITOCHONDRIAL"/>
    <property type="match status" value="1"/>
</dbReference>
<dbReference type="Proteomes" id="UP000639772">
    <property type="component" value="Unassembled WGS sequence"/>
</dbReference>
<proteinExistence type="predicted"/>
<dbReference type="AlphaFoldDB" id="A0A835URV5"/>
<name>A0A835URV5_VANPL</name>
<comment type="caution">
    <text evidence="2">The sequence shown here is derived from an EMBL/GenBank/DDBJ whole genome shotgun (WGS) entry which is preliminary data.</text>
</comment>
<dbReference type="PANTHER" id="PTHR46310">
    <property type="entry name" value="AMIDASE 1"/>
    <property type="match status" value="1"/>
</dbReference>
<evidence type="ECO:0000256" key="1">
    <source>
        <dbReference type="SAM" id="Phobius"/>
    </source>
</evidence>
<feature type="transmembrane region" description="Helical" evidence="1">
    <location>
        <begin position="53"/>
        <end position="71"/>
    </location>
</feature>
<organism evidence="2 3">
    <name type="scientific">Vanilla planifolia</name>
    <name type="common">Vanilla</name>
    <dbReference type="NCBI Taxonomy" id="51239"/>
    <lineage>
        <taxon>Eukaryota</taxon>
        <taxon>Viridiplantae</taxon>
        <taxon>Streptophyta</taxon>
        <taxon>Embryophyta</taxon>
        <taxon>Tracheophyta</taxon>
        <taxon>Spermatophyta</taxon>
        <taxon>Magnoliopsida</taxon>
        <taxon>Liliopsida</taxon>
        <taxon>Asparagales</taxon>
        <taxon>Orchidaceae</taxon>
        <taxon>Vanilloideae</taxon>
        <taxon>Vanilleae</taxon>
        <taxon>Vanilla</taxon>
    </lineage>
</organism>
<reference evidence="2 3" key="1">
    <citation type="journal article" date="2020" name="Nat. Food">
        <title>A phased Vanilla planifolia genome enables genetic improvement of flavour and production.</title>
        <authorList>
            <person name="Hasing T."/>
            <person name="Tang H."/>
            <person name="Brym M."/>
            <person name="Khazi F."/>
            <person name="Huang T."/>
            <person name="Chambers A.H."/>
        </authorList>
    </citation>
    <scope>NUCLEOTIDE SEQUENCE [LARGE SCALE GENOMIC DNA]</scope>
    <source>
        <tissue evidence="2">Leaf</tissue>
    </source>
</reference>
<keyword evidence="1" id="KW-1133">Transmembrane helix</keyword>
<evidence type="ECO:0000313" key="2">
    <source>
        <dbReference type="EMBL" id="KAG0471653.1"/>
    </source>
</evidence>
<dbReference type="EMBL" id="JADCNM010000008">
    <property type="protein sequence ID" value="KAG0471653.1"/>
    <property type="molecule type" value="Genomic_DNA"/>
</dbReference>